<sequence length="155" mass="17730">MKSTRRNRSRSRDCHRLPSKIGPINCPTRESWHSRHLSDLSHSHLTHPPPPVIQSPKMITKYLTSVATSFSPFNPRSGKTARNFLALLPPNARSTMAIDVKILPQAQAHQPVTLDLKFKDGKEMKLDLDKMKIQEIQIEVDRHSRILRRQEDLAG</sequence>
<organism evidence="8 9">
    <name type="scientific">Pseudocercospora eumusae</name>
    <dbReference type="NCBI Taxonomy" id="321146"/>
    <lineage>
        <taxon>Eukaryota</taxon>
        <taxon>Fungi</taxon>
        <taxon>Dikarya</taxon>
        <taxon>Ascomycota</taxon>
        <taxon>Pezizomycotina</taxon>
        <taxon>Dothideomycetes</taxon>
        <taxon>Dothideomycetidae</taxon>
        <taxon>Mycosphaerellales</taxon>
        <taxon>Mycosphaerellaceae</taxon>
        <taxon>Pseudocercospora</taxon>
    </lineage>
</organism>
<dbReference type="EMBL" id="LFZN01000001">
    <property type="protein sequence ID" value="KXT07547.1"/>
    <property type="molecule type" value="Genomic_DNA"/>
</dbReference>
<dbReference type="OrthoDB" id="4136894at2759"/>
<dbReference type="InterPro" id="IPR042776">
    <property type="entry name" value="Ribosomal_mL53_fung"/>
</dbReference>
<protein>
    <recommendedName>
        <fullName evidence="6">Large ribosomal subunit protein mL53</fullName>
    </recommendedName>
</protein>
<name>A0A139HYP3_9PEZI</name>
<keyword evidence="4" id="KW-0496">Mitochondrion</keyword>
<evidence type="ECO:0000256" key="6">
    <source>
        <dbReference type="ARBA" id="ARBA00035180"/>
    </source>
</evidence>
<dbReference type="PANTHER" id="PTHR28236:SF1">
    <property type="entry name" value="LARGE RIBOSOMAL SUBUNIT PROTEIN ML53"/>
    <property type="match status" value="1"/>
</dbReference>
<evidence type="ECO:0000256" key="7">
    <source>
        <dbReference type="SAM" id="MobiDB-lite"/>
    </source>
</evidence>
<comment type="caution">
    <text evidence="8">The sequence shown here is derived from an EMBL/GenBank/DDBJ whole genome shotgun (WGS) entry which is preliminary data.</text>
</comment>
<dbReference type="PANTHER" id="PTHR28236">
    <property type="entry name" value="54S RIBOSOMAL PROTEIN L44, MITOCHONDRIAL"/>
    <property type="match status" value="1"/>
</dbReference>
<keyword evidence="3" id="KW-0689">Ribosomal protein</keyword>
<dbReference type="InterPro" id="IPR019716">
    <property type="entry name" value="Ribosomal_mL53"/>
</dbReference>
<evidence type="ECO:0000256" key="3">
    <source>
        <dbReference type="ARBA" id="ARBA00022980"/>
    </source>
</evidence>
<dbReference type="AlphaFoldDB" id="A0A139HYP3"/>
<feature type="region of interest" description="Disordered" evidence="7">
    <location>
        <begin position="1"/>
        <end position="28"/>
    </location>
</feature>
<gene>
    <name evidence="8" type="ORF">AC578_10118</name>
</gene>
<evidence type="ECO:0000313" key="8">
    <source>
        <dbReference type="EMBL" id="KXT07547.1"/>
    </source>
</evidence>
<evidence type="ECO:0000313" key="9">
    <source>
        <dbReference type="Proteomes" id="UP000070133"/>
    </source>
</evidence>
<dbReference type="GO" id="GO:0005762">
    <property type="term" value="C:mitochondrial large ribosomal subunit"/>
    <property type="evidence" value="ECO:0007669"/>
    <property type="project" value="TreeGrafter"/>
</dbReference>
<dbReference type="Pfam" id="PF10780">
    <property type="entry name" value="MRP_L53"/>
    <property type="match status" value="1"/>
</dbReference>
<keyword evidence="9" id="KW-1185">Reference proteome</keyword>
<dbReference type="GO" id="GO:0003735">
    <property type="term" value="F:structural constituent of ribosome"/>
    <property type="evidence" value="ECO:0007669"/>
    <property type="project" value="TreeGrafter"/>
</dbReference>
<keyword evidence="5" id="KW-0687">Ribonucleoprotein</keyword>
<dbReference type="Proteomes" id="UP000070133">
    <property type="component" value="Unassembled WGS sequence"/>
</dbReference>
<evidence type="ECO:0000256" key="2">
    <source>
        <dbReference type="ARBA" id="ARBA00005557"/>
    </source>
</evidence>
<reference evidence="8 9" key="1">
    <citation type="submission" date="2015-07" db="EMBL/GenBank/DDBJ databases">
        <title>Comparative genomics of the Sigatoka disease complex on banana suggests a link between parallel evolutionary changes in Pseudocercospora fijiensis and Pseudocercospora eumusae and increased virulence on the banana host.</title>
        <authorList>
            <person name="Chang T.-C."/>
            <person name="Salvucci A."/>
            <person name="Crous P.W."/>
            <person name="Stergiopoulos I."/>
        </authorList>
    </citation>
    <scope>NUCLEOTIDE SEQUENCE [LARGE SCALE GENOMIC DNA]</scope>
    <source>
        <strain evidence="8 9">CBS 114824</strain>
    </source>
</reference>
<evidence type="ECO:0000256" key="1">
    <source>
        <dbReference type="ARBA" id="ARBA00004173"/>
    </source>
</evidence>
<comment type="similarity">
    <text evidence="2">Belongs to the mitochondrion-specific ribosomal protein mL53 family.</text>
</comment>
<proteinExistence type="inferred from homology"/>
<evidence type="ECO:0000256" key="4">
    <source>
        <dbReference type="ARBA" id="ARBA00023128"/>
    </source>
</evidence>
<dbReference type="STRING" id="321146.A0A139HYP3"/>
<evidence type="ECO:0000256" key="5">
    <source>
        <dbReference type="ARBA" id="ARBA00023274"/>
    </source>
</evidence>
<dbReference type="Gene3D" id="3.40.30.10">
    <property type="entry name" value="Glutaredoxin"/>
    <property type="match status" value="1"/>
</dbReference>
<comment type="subcellular location">
    <subcellularLocation>
        <location evidence="1">Mitochondrion</location>
    </subcellularLocation>
</comment>
<accession>A0A139HYP3</accession>